<proteinExistence type="predicted"/>
<evidence type="ECO:0000313" key="1">
    <source>
        <dbReference type="EMBL" id="KAI8564039.1"/>
    </source>
</evidence>
<dbReference type="EMBL" id="CM046390">
    <property type="protein sequence ID" value="KAI8564039.1"/>
    <property type="molecule type" value="Genomic_DNA"/>
</dbReference>
<gene>
    <name evidence="1" type="ORF">RHMOL_Rhmol03G0152500</name>
</gene>
<comment type="caution">
    <text evidence="1">The sequence shown here is derived from an EMBL/GenBank/DDBJ whole genome shotgun (WGS) entry which is preliminary data.</text>
</comment>
<evidence type="ECO:0000313" key="2">
    <source>
        <dbReference type="Proteomes" id="UP001062846"/>
    </source>
</evidence>
<reference evidence="1" key="1">
    <citation type="submission" date="2022-02" db="EMBL/GenBank/DDBJ databases">
        <title>Plant Genome Project.</title>
        <authorList>
            <person name="Zhang R.-G."/>
        </authorList>
    </citation>
    <scope>NUCLEOTIDE SEQUENCE</scope>
    <source>
        <strain evidence="1">AT1</strain>
    </source>
</reference>
<organism evidence="1 2">
    <name type="scientific">Rhododendron molle</name>
    <name type="common">Chinese azalea</name>
    <name type="synonym">Azalea mollis</name>
    <dbReference type="NCBI Taxonomy" id="49168"/>
    <lineage>
        <taxon>Eukaryota</taxon>
        <taxon>Viridiplantae</taxon>
        <taxon>Streptophyta</taxon>
        <taxon>Embryophyta</taxon>
        <taxon>Tracheophyta</taxon>
        <taxon>Spermatophyta</taxon>
        <taxon>Magnoliopsida</taxon>
        <taxon>eudicotyledons</taxon>
        <taxon>Gunneridae</taxon>
        <taxon>Pentapetalae</taxon>
        <taxon>asterids</taxon>
        <taxon>Ericales</taxon>
        <taxon>Ericaceae</taxon>
        <taxon>Ericoideae</taxon>
        <taxon>Rhodoreae</taxon>
        <taxon>Rhododendron</taxon>
    </lineage>
</organism>
<sequence>MVISGGGEVDVALMARCFRSSLCAEVRPAATPRSVPAAGFYIWEKPAWLNGEAGLWCFVRRWMLKVARV</sequence>
<name>A0ACC0PG45_RHOML</name>
<dbReference type="Proteomes" id="UP001062846">
    <property type="component" value="Chromosome 3"/>
</dbReference>
<keyword evidence="2" id="KW-1185">Reference proteome</keyword>
<accession>A0ACC0PG45</accession>
<protein>
    <submittedName>
        <fullName evidence="1">Uncharacterized protein</fullName>
    </submittedName>
</protein>